<sequence>MDSLKIQKIQAINRYKKQQLVNTLILYSLTTATCSLYCCSPFWYPPLCATLNVFLSVSLPNICSLLFGPKALFILGNLIVIFLVGESKMFKSDASSYADICYHENRSGSLGNHSQDKDVKRLEKTFVKKVRNAHGQKGYREAEKTKMERQKQEDVKGQALSLPTEEFNKMADDFIARVNRQRRLEAILCTNQVVEEEEGGFWEG</sequence>
<evidence type="ECO:0000259" key="3">
    <source>
        <dbReference type="Pfam" id="PF14364"/>
    </source>
</evidence>
<feature type="compositionally biased region" description="Basic and acidic residues" evidence="1">
    <location>
        <begin position="139"/>
        <end position="156"/>
    </location>
</feature>
<keyword evidence="2" id="KW-0812">Transmembrane</keyword>
<feature type="domain" description="DUF4408" evidence="3">
    <location>
        <begin position="53"/>
        <end position="88"/>
    </location>
</feature>
<dbReference type="InterPro" id="IPR025520">
    <property type="entry name" value="DUF4408"/>
</dbReference>
<evidence type="ECO:0000313" key="4">
    <source>
        <dbReference type="EMBL" id="KAK2984708.1"/>
    </source>
</evidence>
<keyword evidence="5" id="KW-1185">Reference proteome</keyword>
<comment type="caution">
    <text evidence="4">The sequence shown here is derived from an EMBL/GenBank/DDBJ whole genome shotgun (WGS) entry which is preliminary data.</text>
</comment>
<dbReference type="Pfam" id="PF14364">
    <property type="entry name" value="DUF4408"/>
    <property type="match status" value="1"/>
</dbReference>
<feature type="transmembrane region" description="Helical" evidence="2">
    <location>
        <begin position="20"/>
        <end position="44"/>
    </location>
</feature>
<dbReference type="AlphaFoldDB" id="A0AA88R8U1"/>
<feature type="region of interest" description="Disordered" evidence="1">
    <location>
        <begin position="139"/>
        <end position="158"/>
    </location>
</feature>
<keyword evidence="2" id="KW-0472">Membrane</keyword>
<evidence type="ECO:0000256" key="2">
    <source>
        <dbReference type="SAM" id="Phobius"/>
    </source>
</evidence>
<evidence type="ECO:0000313" key="5">
    <source>
        <dbReference type="Proteomes" id="UP001187471"/>
    </source>
</evidence>
<name>A0AA88R8U1_9ASTE</name>
<keyword evidence="2" id="KW-1133">Transmembrane helix</keyword>
<dbReference type="PANTHER" id="PTHR35762:SF2">
    <property type="entry name" value="TRANSMEMBRANE PROTEIN"/>
    <property type="match status" value="1"/>
</dbReference>
<protein>
    <recommendedName>
        <fullName evidence="3">DUF4408 domain-containing protein</fullName>
    </recommendedName>
</protein>
<reference evidence="4" key="1">
    <citation type="submission" date="2022-12" db="EMBL/GenBank/DDBJ databases">
        <title>Draft genome assemblies for two species of Escallonia (Escalloniales).</title>
        <authorList>
            <person name="Chanderbali A."/>
            <person name="Dervinis C."/>
            <person name="Anghel I."/>
            <person name="Soltis D."/>
            <person name="Soltis P."/>
            <person name="Zapata F."/>
        </authorList>
    </citation>
    <scope>NUCLEOTIDE SEQUENCE</scope>
    <source>
        <strain evidence="4">UCBG92.1500</strain>
        <tissue evidence="4">Leaf</tissue>
    </source>
</reference>
<accession>A0AA88R8U1</accession>
<dbReference type="EMBL" id="JAVXUO010001215">
    <property type="protein sequence ID" value="KAK2984708.1"/>
    <property type="molecule type" value="Genomic_DNA"/>
</dbReference>
<feature type="transmembrane region" description="Helical" evidence="2">
    <location>
        <begin position="64"/>
        <end position="85"/>
    </location>
</feature>
<dbReference type="Proteomes" id="UP001187471">
    <property type="component" value="Unassembled WGS sequence"/>
</dbReference>
<dbReference type="PANTHER" id="PTHR35762">
    <property type="entry name" value="TRANSMEMBRANE PROTEIN"/>
    <property type="match status" value="1"/>
</dbReference>
<organism evidence="4 5">
    <name type="scientific">Escallonia rubra</name>
    <dbReference type="NCBI Taxonomy" id="112253"/>
    <lineage>
        <taxon>Eukaryota</taxon>
        <taxon>Viridiplantae</taxon>
        <taxon>Streptophyta</taxon>
        <taxon>Embryophyta</taxon>
        <taxon>Tracheophyta</taxon>
        <taxon>Spermatophyta</taxon>
        <taxon>Magnoliopsida</taxon>
        <taxon>eudicotyledons</taxon>
        <taxon>Gunneridae</taxon>
        <taxon>Pentapetalae</taxon>
        <taxon>asterids</taxon>
        <taxon>campanulids</taxon>
        <taxon>Escalloniales</taxon>
        <taxon>Escalloniaceae</taxon>
        <taxon>Escallonia</taxon>
    </lineage>
</organism>
<gene>
    <name evidence="4" type="ORF">RJ640_014045</name>
</gene>
<proteinExistence type="predicted"/>
<evidence type="ECO:0000256" key="1">
    <source>
        <dbReference type="SAM" id="MobiDB-lite"/>
    </source>
</evidence>